<proteinExistence type="predicted"/>
<reference evidence="3" key="1">
    <citation type="journal article" date="2019" name="Int. J. Syst. Evol. Microbiol.">
        <title>The Global Catalogue of Microorganisms (GCM) 10K type strain sequencing project: providing services to taxonomists for standard genome sequencing and annotation.</title>
        <authorList>
            <consortium name="The Broad Institute Genomics Platform"/>
            <consortium name="The Broad Institute Genome Sequencing Center for Infectious Disease"/>
            <person name="Wu L."/>
            <person name="Ma J."/>
        </authorList>
    </citation>
    <scope>NUCLEOTIDE SEQUENCE [LARGE SCALE GENOMIC DNA]</scope>
    <source>
        <strain evidence="3">JCM 17805</strain>
    </source>
</reference>
<evidence type="ECO:0000313" key="3">
    <source>
        <dbReference type="Proteomes" id="UP001500604"/>
    </source>
</evidence>
<keyword evidence="1" id="KW-1133">Transmembrane helix</keyword>
<gene>
    <name evidence="2" type="ORF">GCM10023116_23040</name>
</gene>
<feature type="transmembrane region" description="Helical" evidence="1">
    <location>
        <begin position="29"/>
        <end position="46"/>
    </location>
</feature>
<dbReference type="Proteomes" id="UP001500604">
    <property type="component" value="Unassembled WGS sequence"/>
</dbReference>
<dbReference type="RefSeq" id="WP_345196093.1">
    <property type="nucleotide sequence ID" value="NZ_BAABFL010000350.1"/>
</dbReference>
<feature type="transmembrane region" description="Helical" evidence="1">
    <location>
        <begin position="107"/>
        <end position="128"/>
    </location>
</feature>
<keyword evidence="3" id="KW-1185">Reference proteome</keyword>
<dbReference type="Pfam" id="PF02447">
    <property type="entry name" value="GntP_permease"/>
    <property type="match status" value="1"/>
</dbReference>
<evidence type="ECO:0008006" key="4">
    <source>
        <dbReference type="Google" id="ProtNLM"/>
    </source>
</evidence>
<accession>A0ABP8V257</accession>
<comment type="caution">
    <text evidence="2">The sequence shown here is derived from an EMBL/GenBank/DDBJ whole genome shotgun (WGS) entry which is preliminary data.</text>
</comment>
<dbReference type="PANTHER" id="PTHR30354">
    <property type="entry name" value="GNT FAMILY GLUCONATE TRANSPORTER"/>
    <property type="match status" value="1"/>
</dbReference>
<dbReference type="PANTHER" id="PTHR30354:SF11">
    <property type="entry name" value="PERMEASE"/>
    <property type="match status" value="1"/>
</dbReference>
<keyword evidence="1" id="KW-0812">Transmembrane</keyword>
<sequence length="241" mass="25396">MPLAIMPVGLIISIAVLVFAAAFKKIHPFFALIAAAIIFSLFSGMNPDQVFTAFFDGLGDTVASVGLIIAIGTITGMLLQNCGGAEAMARAILKRTGTRNADLGMALTGYFVSLAVFCDAAYVILAPLARKLSALSQTSMATMALSLSFAMLTTNQLIPPTAGPMAAAGVLGVDMGMAIMLSMLVSIPVIAMSCFLARRFGRDSRYEYFVDEDTQSLLNDENTSGPSATEAPLCQHSCRLF</sequence>
<keyword evidence="1" id="KW-0472">Membrane</keyword>
<feature type="transmembrane region" description="Helical" evidence="1">
    <location>
        <begin position="5"/>
        <end position="23"/>
    </location>
</feature>
<evidence type="ECO:0000313" key="2">
    <source>
        <dbReference type="EMBL" id="GAA4650021.1"/>
    </source>
</evidence>
<feature type="transmembrane region" description="Helical" evidence="1">
    <location>
        <begin position="178"/>
        <end position="197"/>
    </location>
</feature>
<evidence type="ECO:0000256" key="1">
    <source>
        <dbReference type="SAM" id="Phobius"/>
    </source>
</evidence>
<feature type="transmembrane region" description="Helical" evidence="1">
    <location>
        <begin position="58"/>
        <end position="79"/>
    </location>
</feature>
<dbReference type="EMBL" id="BAABFL010000350">
    <property type="protein sequence ID" value="GAA4650021.1"/>
    <property type="molecule type" value="Genomic_DNA"/>
</dbReference>
<organism evidence="2 3">
    <name type="scientific">Kistimonas scapharcae</name>
    <dbReference type="NCBI Taxonomy" id="1036133"/>
    <lineage>
        <taxon>Bacteria</taxon>
        <taxon>Pseudomonadati</taxon>
        <taxon>Pseudomonadota</taxon>
        <taxon>Gammaproteobacteria</taxon>
        <taxon>Oceanospirillales</taxon>
        <taxon>Endozoicomonadaceae</taxon>
        <taxon>Kistimonas</taxon>
    </lineage>
</organism>
<name>A0ABP8V257_9GAMM</name>
<dbReference type="InterPro" id="IPR003474">
    <property type="entry name" value="Glcn_transporter"/>
</dbReference>
<protein>
    <recommendedName>
        <fullName evidence="4">Permease</fullName>
    </recommendedName>
</protein>